<accession>A0AAN7TU41</accession>
<dbReference type="Proteomes" id="UP001344447">
    <property type="component" value="Unassembled WGS sequence"/>
</dbReference>
<sequence length="504" mass="58977">MTSTIKELINSSNNNNNNNNSNIKTLNHFIFKEVSIFLANKSTFKELLEYALISKKSFEIFRNIISYNGNICSIVFPFSSLKDYARNSYYNQHRNNTSTYKFKLLQNKETEFLSISIKTVKLDTMKSFLKKVFPNLKNVNIFNKYKTKYHLNKYKLDIGDNQEEEEEEVDDELHEFYDDTHKGFYSFERVYIDWDINRLPFSNKNEMDDIGSNISKAMNYQFSFKGIEKLKPRKIYFNSAKNYGIHLYGTDSILNYTSIRTIKFENNPSTPLFIKKALSLKNIKSLSLNLNNNSGKNGGSLEIDQCDFVYNVFKDANLEENSTLQRLVFKSIFHENDNMNCQRINRDPILFFTLLKSNNSLNTLGLEFFDIKNYKQLEPLLELKNIKTLYIYPNNIVQTLLHCLDNSNIKQLKIHIDNHTNDLDSHSEEILLGFFKKNNTIKKIVIEYLTLQQHQLHYTNFNKLEAGTSNNLKYTPTSISIQSQPQQIESPSNAKINSLNNLYE</sequence>
<gene>
    <name evidence="1" type="ORF">RB653_009344</name>
</gene>
<name>A0AAN7TU41_9MYCE</name>
<organism evidence="1 2">
    <name type="scientific">Dictyostelium firmibasis</name>
    <dbReference type="NCBI Taxonomy" id="79012"/>
    <lineage>
        <taxon>Eukaryota</taxon>
        <taxon>Amoebozoa</taxon>
        <taxon>Evosea</taxon>
        <taxon>Eumycetozoa</taxon>
        <taxon>Dictyostelia</taxon>
        <taxon>Dictyosteliales</taxon>
        <taxon>Dictyosteliaceae</taxon>
        <taxon>Dictyostelium</taxon>
    </lineage>
</organism>
<proteinExistence type="predicted"/>
<protein>
    <submittedName>
        <fullName evidence="1">Uncharacterized protein</fullName>
    </submittedName>
</protein>
<evidence type="ECO:0000313" key="1">
    <source>
        <dbReference type="EMBL" id="KAK5579659.1"/>
    </source>
</evidence>
<dbReference type="AlphaFoldDB" id="A0AAN7TU41"/>
<evidence type="ECO:0000313" key="2">
    <source>
        <dbReference type="Proteomes" id="UP001344447"/>
    </source>
</evidence>
<comment type="caution">
    <text evidence="1">The sequence shown here is derived from an EMBL/GenBank/DDBJ whole genome shotgun (WGS) entry which is preliminary data.</text>
</comment>
<dbReference type="EMBL" id="JAVFKY010000003">
    <property type="protein sequence ID" value="KAK5579659.1"/>
    <property type="molecule type" value="Genomic_DNA"/>
</dbReference>
<reference evidence="1 2" key="1">
    <citation type="submission" date="2023-11" db="EMBL/GenBank/DDBJ databases">
        <title>Dfirmibasis_genome.</title>
        <authorList>
            <person name="Edelbroek B."/>
            <person name="Kjellin J."/>
            <person name="Jerlstrom-Hultqvist J."/>
            <person name="Soderbom F."/>
        </authorList>
    </citation>
    <scope>NUCLEOTIDE SEQUENCE [LARGE SCALE GENOMIC DNA]</scope>
    <source>
        <strain evidence="1 2">TNS-C-14</strain>
    </source>
</reference>
<keyword evidence="2" id="KW-1185">Reference proteome</keyword>